<keyword evidence="1" id="KW-1133">Transmembrane helix</keyword>
<evidence type="ECO:0000313" key="3">
    <source>
        <dbReference type="Proteomes" id="UP000218267"/>
    </source>
</evidence>
<name>A0A1Y1CGE9_9BACT</name>
<evidence type="ECO:0000313" key="2">
    <source>
        <dbReference type="EMBL" id="BAX79404.1"/>
    </source>
</evidence>
<keyword evidence="3" id="KW-1185">Reference proteome</keyword>
<protein>
    <submittedName>
        <fullName evidence="2">Uncharacterized protein</fullName>
    </submittedName>
</protein>
<dbReference type="EMBL" id="AP018042">
    <property type="protein sequence ID" value="BAX79404.1"/>
    <property type="molecule type" value="Genomic_DNA"/>
</dbReference>
<dbReference type="OrthoDB" id="1428553at2"/>
<proteinExistence type="predicted"/>
<dbReference type="AlphaFoldDB" id="A0A1Y1CGE9"/>
<feature type="transmembrane region" description="Helical" evidence="1">
    <location>
        <begin position="87"/>
        <end position="108"/>
    </location>
</feature>
<organism evidence="2 3">
    <name type="scientific">Labilibaculum antarcticum</name>
    <dbReference type="NCBI Taxonomy" id="1717717"/>
    <lineage>
        <taxon>Bacteria</taxon>
        <taxon>Pseudomonadati</taxon>
        <taxon>Bacteroidota</taxon>
        <taxon>Bacteroidia</taxon>
        <taxon>Marinilabiliales</taxon>
        <taxon>Marinifilaceae</taxon>
        <taxon>Labilibaculum</taxon>
    </lineage>
</organism>
<sequence>MSRSIHVLSLVLFVLIVVAAIVVLSYYGFTYYHLNIEERFYHSDHQLLRPSGVLGHGLGIIGSLLIITGVFLYMVRKRIARFSRIGVLKYWLEFHIFLCSLGPVLILFHTAFKFGGIVSISFWSMVAVVISGIIGRFIYIQIPRTIEGRELSLLEVRDTKTDVGELLKKEYNLNEESHQIIVASVAGNSNNTSGLLLFRLIKKMNHDRKTYKKIDSELKRNKLSGTERKKIKRLVINEIVLNRKIDRLNYMQKLFKYWHVAHLPFALVMLVILLIHVAVTIIFGYKWIF</sequence>
<keyword evidence="1" id="KW-0472">Membrane</keyword>
<dbReference type="KEGG" id="mbas:ALGA_1018"/>
<keyword evidence="1" id="KW-0812">Transmembrane</keyword>
<dbReference type="Proteomes" id="UP000218267">
    <property type="component" value="Chromosome"/>
</dbReference>
<feature type="transmembrane region" description="Helical" evidence="1">
    <location>
        <begin position="53"/>
        <end position="75"/>
    </location>
</feature>
<gene>
    <name evidence="2" type="ORF">ALGA_1018</name>
</gene>
<accession>A0A1Y1CGE9</accession>
<feature type="transmembrane region" description="Helical" evidence="1">
    <location>
        <begin position="257"/>
        <end position="285"/>
    </location>
</feature>
<feature type="transmembrane region" description="Helical" evidence="1">
    <location>
        <begin position="7"/>
        <end position="33"/>
    </location>
</feature>
<evidence type="ECO:0000256" key="1">
    <source>
        <dbReference type="SAM" id="Phobius"/>
    </source>
</evidence>
<reference evidence="3" key="2">
    <citation type="journal article" date="2020" name="Antonie Van Leeuwenhoek">
        <title>Labilibaculum antarcticum sp. nov., a novel facultative anaerobic, psychrotorelant bacterium isolated from marine sediment of Antarctica.</title>
        <authorList>
            <person name="Watanabe M."/>
            <person name="Kojima H."/>
            <person name="Fukui M."/>
        </authorList>
    </citation>
    <scope>NUCLEOTIDE SEQUENCE [LARGE SCALE GENOMIC DNA]</scope>
    <source>
        <strain evidence="3">SPP2</strain>
    </source>
</reference>
<feature type="transmembrane region" description="Helical" evidence="1">
    <location>
        <begin position="114"/>
        <end position="139"/>
    </location>
</feature>
<dbReference type="RefSeq" id="WP_096428309.1">
    <property type="nucleotide sequence ID" value="NZ_AP018042.1"/>
</dbReference>
<reference evidence="2 3" key="1">
    <citation type="journal article" date="2018" name="Mar. Genomics">
        <title>Complete genome sequence of Marinifilaceae bacterium strain SPP2, isolated from the Antarctic marine sediment.</title>
        <authorList>
            <person name="Watanabe M."/>
            <person name="Kojima H."/>
            <person name="Fukui M."/>
        </authorList>
    </citation>
    <scope>NUCLEOTIDE SEQUENCE [LARGE SCALE GENOMIC DNA]</scope>
    <source>
        <strain evidence="2 3">SPP2</strain>
    </source>
</reference>